<dbReference type="PANTHER" id="PTHR46558">
    <property type="entry name" value="TRACRIPTIONAL REGULATORY PROTEIN-RELATED-RELATED"/>
    <property type="match status" value="1"/>
</dbReference>
<organism evidence="3 4">
    <name type="scientific">Mucilaginibacter ginsenosidivorax</name>
    <dbReference type="NCBI Taxonomy" id="862126"/>
    <lineage>
        <taxon>Bacteria</taxon>
        <taxon>Pseudomonadati</taxon>
        <taxon>Bacteroidota</taxon>
        <taxon>Sphingobacteriia</taxon>
        <taxon>Sphingobacteriales</taxon>
        <taxon>Sphingobacteriaceae</taxon>
        <taxon>Mucilaginibacter</taxon>
    </lineage>
</organism>
<dbReference type="SMART" id="SM00530">
    <property type="entry name" value="HTH_XRE"/>
    <property type="match status" value="1"/>
</dbReference>
<dbReference type="InterPro" id="IPR010982">
    <property type="entry name" value="Lambda_DNA-bd_dom_sf"/>
</dbReference>
<keyword evidence="4" id="KW-1185">Reference proteome</keyword>
<dbReference type="RefSeq" id="WP_147057912.1">
    <property type="nucleotide sequence ID" value="NZ_CP042437.1"/>
</dbReference>
<accession>A0A5B8W7I1</accession>
<evidence type="ECO:0000313" key="3">
    <source>
        <dbReference type="EMBL" id="QEC78862.1"/>
    </source>
</evidence>
<reference evidence="3 4" key="1">
    <citation type="journal article" date="2013" name="J. Microbiol.">
        <title>Mucilaginibacter ginsenosidivorax sp. nov., with ginsenoside converting activity isolated from sediment.</title>
        <authorList>
            <person name="Kim J.K."/>
            <person name="Choi T.E."/>
            <person name="Liu Q.M."/>
            <person name="Park H.Y."/>
            <person name="Yi T.H."/>
            <person name="Yoon M.H."/>
            <person name="Kim S.C."/>
            <person name="Im W.T."/>
        </authorList>
    </citation>
    <scope>NUCLEOTIDE SEQUENCE [LARGE SCALE GENOMIC DNA]</scope>
    <source>
        <strain evidence="3 4">KHI28</strain>
    </source>
</reference>
<evidence type="ECO:0000259" key="2">
    <source>
        <dbReference type="PROSITE" id="PS50943"/>
    </source>
</evidence>
<dbReference type="GO" id="GO:0003677">
    <property type="term" value="F:DNA binding"/>
    <property type="evidence" value="ECO:0007669"/>
    <property type="project" value="UniProtKB-KW"/>
</dbReference>
<dbReference type="Proteomes" id="UP000321362">
    <property type="component" value="Chromosome"/>
</dbReference>
<name>A0A5B8W7I1_9SPHI</name>
<evidence type="ECO:0000313" key="4">
    <source>
        <dbReference type="Proteomes" id="UP000321362"/>
    </source>
</evidence>
<dbReference type="EMBL" id="CP042437">
    <property type="protein sequence ID" value="QEC78862.1"/>
    <property type="molecule type" value="Genomic_DNA"/>
</dbReference>
<keyword evidence="1" id="KW-0238">DNA-binding</keyword>
<proteinExistence type="predicted"/>
<dbReference type="Pfam" id="PF01381">
    <property type="entry name" value="HTH_3"/>
    <property type="match status" value="1"/>
</dbReference>
<dbReference type="PANTHER" id="PTHR46558:SF4">
    <property type="entry name" value="DNA-BIDING PHAGE PROTEIN"/>
    <property type="match status" value="1"/>
</dbReference>
<dbReference type="PROSITE" id="PS50943">
    <property type="entry name" value="HTH_CROC1"/>
    <property type="match status" value="1"/>
</dbReference>
<dbReference type="SUPFAM" id="SSF47413">
    <property type="entry name" value="lambda repressor-like DNA-binding domains"/>
    <property type="match status" value="1"/>
</dbReference>
<feature type="domain" description="HTH cro/C1-type" evidence="2">
    <location>
        <begin position="16"/>
        <end position="69"/>
    </location>
</feature>
<dbReference type="Gene3D" id="1.10.260.40">
    <property type="entry name" value="lambda repressor-like DNA-binding domains"/>
    <property type="match status" value="1"/>
</dbReference>
<protein>
    <submittedName>
        <fullName evidence="3">Helix-turn-helix transcriptional regulator</fullName>
    </submittedName>
</protein>
<evidence type="ECO:0000256" key="1">
    <source>
        <dbReference type="ARBA" id="ARBA00023125"/>
    </source>
</evidence>
<gene>
    <name evidence="3" type="ORF">FSB76_24000</name>
</gene>
<sequence length="136" mass="15536">METATKGKILHIGRKIERVRKLRGLTQEEVGTGLGITKQAVSKLEQSEIIDEERLEQIATVLGVTLEGLKRFNDETVLNNNHNFYDSSSVTHSSINNGYEFTIINNPIEKIIELYESLLKVEREKVEILRNKNINQ</sequence>
<dbReference type="OrthoDB" id="674774at2"/>
<dbReference type="CDD" id="cd00093">
    <property type="entry name" value="HTH_XRE"/>
    <property type="match status" value="1"/>
</dbReference>
<dbReference type="InterPro" id="IPR001387">
    <property type="entry name" value="Cro/C1-type_HTH"/>
</dbReference>
<dbReference type="AlphaFoldDB" id="A0A5B8W7I1"/>
<dbReference type="KEGG" id="mgk:FSB76_24000"/>